<organism evidence="1">
    <name type="scientific">freshwater metagenome</name>
    <dbReference type="NCBI Taxonomy" id="449393"/>
    <lineage>
        <taxon>unclassified sequences</taxon>
        <taxon>metagenomes</taxon>
        <taxon>ecological metagenomes</taxon>
    </lineage>
</organism>
<sequence length="130" mass="13737">MADFSVKKIDQMETTFGGGLSKARAELGVTSVGMSILTMPAGYDRYPDHDHTHDEQEEVYIVLAGSGVLTIEGEEFALDGETMARVGPSTKRKVVAGPDGIRLLVLGGVPGEAYQPPEWGELGSADPMAG</sequence>
<dbReference type="EMBL" id="CAFBPX010000073">
    <property type="protein sequence ID" value="CAB5032957.1"/>
    <property type="molecule type" value="Genomic_DNA"/>
</dbReference>
<name>A0A6J7RVQ6_9ZZZZ</name>
<dbReference type="InterPro" id="IPR014710">
    <property type="entry name" value="RmlC-like_jellyroll"/>
</dbReference>
<gene>
    <name evidence="1" type="ORF">UFOPK4175_00536</name>
</gene>
<dbReference type="Gene3D" id="2.60.120.10">
    <property type="entry name" value="Jelly Rolls"/>
    <property type="match status" value="1"/>
</dbReference>
<protein>
    <submittedName>
        <fullName evidence="1">Unannotated protein</fullName>
    </submittedName>
</protein>
<dbReference type="AlphaFoldDB" id="A0A6J7RVQ6"/>
<dbReference type="SUPFAM" id="SSF51182">
    <property type="entry name" value="RmlC-like cupins"/>
    <property type="match status" value="1"/>
</dbReference>
<dbReference type="InterPro" id="IPR011051">
    <property type="entry name" value="RmlC_Cupin_sf"/>
</dbReference>
<evidence type="ECO:0000313" key="1">
    <source>
        <dbReference type="EMBL" id="CAB5032957.1"/>
    </source>
</evidence>
<accession>A0A6J7RVQ6</accession>
<proteinExistence type="predicted"/>
<reference evidence="1" key="1">
    <citation type="submission" date="2020-05" db="EMBL/GenBank/DDBJ databases">
        <authorList>
            <person name="Chiriac C."/>
            <person name="Salcher M."/>
            <person name="Ghai R."/>
            <person name="Kavagutti S V."/>
        </authorList>
    </citation>
    <scope>NUCLEOTIDE SEQUENCE</scope>
</reference>